<feature type="region of interest" description="Disordered" evidence="1">
    <location>
        <begin position="142"/>
        <end position="168"/>
    </location>
</feature>
<keyword evidence="2" id="KW-0732">Signal</keyword>
<dbReference type="RefSeq" id="WP_377855283.1">
    <property type="nucleotide sequence ID" value="NZ_JBHLZU010000018.1"/>
</dbReference>
<dbReference type="EMBL" id="JBHLZU010000018">
    <property type="protein sequence ID" value="MFB9906641.1"/>
    <property type="molecule type" value="Genomic_DNA"/>
</dbReference>
<sequence>MTSNQSAKTGGGRVRRLLTRALLVAGTAATGWLVASGTAAAADAPLLPAPLEGVVDTVDATAKPVADTMGTVTDTTRSTVAAVVEQVVTAPSKARSLAEQDDTALHGAVEGLAGLLKPKQENLIDVPSAVLETLTGSARAATATVQDAGPAEADPANPPKIGGPAKNDVEHTSAVLPAAVVPHGPATAADAERTAPKKDGPETPRFPLPSAPVQVPGSCSCLHDGTGTGGFNVGGFLSAGHNLVVRGQALSAAALHRMAAATAKQPGTTPD</sequence>
<accession>A0ABV6A0F7</accession>
<feature type="chain" id="PRO_5046555260" description="Secreted protein" evidence="2">
    <location>
        <begin position="42"/>
        <end position="271"/>
    </location>
</feature>
<gene>
    <name evidence="3" type="ORF">ACFFQA_22135</name>
</gene>
<name>A0ABV6A0F7_9PSEU</name>
<feature type="signal peptide" evidence="2">
    <location>
        <begin position="1"/>
        <end position="41"/>
    </location>
</feature>
<feature type="region of interest" description="Disordered" evidence="1">
    <location>
        <begin position="186"/>
        <end position="207"/>
    </location>
</feature>
<dbReference type="Proteomes" id="UP001589693">
    <property type="component" value="Unassembled WGS sequence"/>
</dbReference>
<reference evidence="3 4" key="1">
    <citation type="submission" date="2024-09" db="EMBL/GenBank/DDBJ databases">
        <authorList>
            <person name="Sun Q."/>
            <person name="Mori K."/>
        </authorList>
    </citation>
    <scope>NUCLEOTIDE SEQUENCE [LARGE SCALE GENOMIC DNA]</scope>
    <source>
        <strain evidence="3 4">TBRC 7907</strain>
    </source>
</reference>
<evidence type="ECO:0000256" key="2">
    <source>
        <dbReference type="SAM" id="SignalP"/>
    </source>
</evidence>
<protein>
    <recommendedName>
        <fullName evidence="5">Secreted protein</fullName>
    </recommendedName>
</protein>
<proteinExistence type="predicted"/>
<evidence type="ECO:0000313" key="4">
    <source>
        <dbReference type="Proteomes" id="UP001589693"/>
    </source>
</evidence>
<organism evidence="3 4">
    <name type="scientific">Allokutzneria oryzae</name>
    <dbReference type="NCBI Taxonomy" id="1378989"/>
    <lineage>
        <taxon>Bacteria</taxon>
        <taxon>Bacillati</taxon>
        <taxon>Actinomycetota</taxon>
        <taxon>Actinomycetes</taxon>
        <taxon>Pseudonocardiales</taxon>
        <taxon>Pseudonocardiaceae</taxon>
        <taxon>Allokutzneria</taxon>
    </lineage>
</organism>
<evidence type="ECO:0008006" key="5">
    <source>
        <dbReference type="Google" id="ProtNLM"/>
    </source>
</evidence>
<keyword evidence="4" id="KW-1185">Reference proteome</keyword>
<evidence type="ECO:0000256" key="1">
    <source>
        <dbReference type="SAM" id="MobiDB-lite"/>
    </source>
</evidence>
<evidence type="ECO:0000313" key="3">
    <source>
        <dbReference type="EMBL" id="MFB9906641.1"/>
    </source>
</evidence>
<feature type="compositionally biased region" description="Basic and acidic residues" evidence="1">
    <location>
        <begin position="190"/>
        <end position="202"/>
    </location>
</feature>
<comment type="caution">
    <text evidence="3">The sequence shown here is derived from an EMBL/GenBank/DDBJ whole genome shotgun (WGS) entry which is preliminary data.</text>
</comment>